<feature type="compositionally biased region" description="Basic and acidic residues" evidence="1">
    <location>
        <begin position="52"/>
        <end position="69"/>
    </location>
</feature>
<reference evidence="2" key="1">
    <citation type="journal article" date="2020" name="Nat. Commun.">
        <title>Large-scale genome sequencing of mycorrhizal fungi provides insights into the early evolution of symbiotic traits.</title>
        <authorList>
            <person name="Miyauchi S."/>
            <person name="Kiss E."/>
            <person name="Kuo A."/>
            <person name="Drula E."/>
            <person name="Kohler A."/>
            <person name="Sanchez-Garcia M."/>
            <person name="Morin E."/>
            <person name="Andreopoulos B."/>
            <person name="Barry K.W."/>
            <person name="Bonito G."/>
            <person name="Buee M."/>
            <person name="Carver A."/>
            <person name="Chen C."/>
            <person name="Cichocki N."/>
            <person name="Clum A."/>
            <person name="Culley D."/>
            <person name="Crous P.W."/>
            <person name="Fauchery L."/>
            <person name="Girlanda M."/>
            <person name="Hayes R.D."/>
            <person name="Keri Z."/>
            <person name="LaButti K."/>
            <person name="Lipzen A."/>
            <person name="Lombard V."/>
            <person name="Magnuson J."/>
            <person name="Maillard F."/>
            <person name="Murat C."/>
            <person name="Nolan M."/>
            <person name="Ohm R.A."/>
            <person name="Pangilinan J."/>
            <person name="Pereira M.F."/>
            <person name="Perotto S."/>
            <person name="Peter M."/>
            <person name="Pfister S."/>
            <person name="Riley R."/>
            <person name="Sitrit Y."/>
            <person name="Stielow J.B."/>
            <person name="Szollosi G."/>
            <person name="Zifcakova L."/>
            <person name="Stursova M."/>
            <person name="Spatafora J.W."/>
            <person name="Tedersoo L."/>
            <person name="Vaario L.M."/>
            <person name="Yamada A."/>
            <person name="Yan M."/>
            <person name="Wang P."/>
            <person name="Xu J."/>
            <person name="Bruns T."/>
            <person name="Baldrian P."/>
            <person name="Vilgalys R."/>
            <person name="Dunand C."/>
            <person name="Henrissat B."/>
            <person name="Grigoriev I.V."/>
            <person name="Hibbett D."/>
            <person name="Nagy L.G."/>
            <person name="Martin F.M."/>
        </authorList>
    </citation>
    <scope>NUCLEOTIDE SEQUENCE</scope>
    <source>
        <strain evidence="2">UP504</strain>
    </source>
</reference>
<gene>
    <name evidence="2" type="ORF">BS47DRAFT_768613</name>
</gene>
<proteinExistence type="predicted"/>
<organism evidence="2 3">
    <name type="scientific">Hydnum rufescens UP504</name>
    <dbReference type="NCBI Taxonomy" id="1448309"/>
    <lineage>
        <taxon>Eukaryota</taxon>
        <taxon>Fungi</taxon>
        <taxon>Dikarya</taxon>
        <taxon>Basidiomycota</taxon>
        <taxon>Agaricomycotina</taxon>
        <taxon>Agaricomycetes</taxon>
        <taxon>Cantharellales</taxon>
        <taxon>Hydnaceae</taxon>
        <taxon>Hydnum</taxon>
    </lineage>
</organism>
<dbReference type="OrthoDB" id="3265373at2759"/>
<evidence type="ECO:0000256" key="1">
    <source>
        <dbReference type="SAM" id="MobiDB-lite"/>
    </source>
</evidence>
<protein>
    <submittedName>
        <fullName evidence="2">Uncharacterized protein</fullName>
    </submittedName>
</protein>
<dbReference type="Proteomes" id="UP000886523">
    <property type="component" value="Unassembled WGS sequence"/>
</dbReference>
<name>A0A9P6B140_9AGAM</name>
<sequence length="292" mass="32540">MIHPKGSTVVPNFTAPDHFVRTSAGRYACRLCPESSDGTRNTFKTDKAALAHEKSPGHVKRVEAEKDDPWELGQPDWGSEAAKDTSWMTPDQLKDLEYRRRTEEIPVRVGQWQQGFFEFVQKGEMLSVDAPPKRRPTRRSGKSSTSTAMSDVTVIGDVDDSDEDHMVVRSRAMAKAKALRDKERAARAIVQATQEATTPPPTTIPSHVFAPSSMALKPPIRPEDLAPNLIPKTSSPIAITPEMRDWMAKIASDHRFSPSQAQQMREFIQLPTDAKISMIQHSVGQVRALLFT</sequence>
<dbReference type="AlphaFoldDB" id="A0A9P6B140"/>
<evidence type="ECO:0000313" key="2">
    <source>
        <dbReference type="EMBL" id="KAF9515585.1"/>
    </source>
</evidence>
<accession>A0A9P6B140</accession>
<feature type="region of interest" description="Disordered" evidence="1">
    <location>
        <begin position="129"/>
        <end position="149"/>
    </location>
</feature>
<evidence type="ECO:0000313" key="3">
    <source>
        <dbReference type="Proteomes" id="UP000886523"/>
    </source>
</evidence>
<keyword evidence="3" id="KW-1185">Reference proteome</keyword>
<dbReference type="EMBL" id="MU128948">
    <property type="protein sequence ID" value="KAF9515585.1"/>
    <property type="molecule type" value="Genomic_DNA"/>
</dbReference>
<feature type="region of interest" description="Disordered" evidence="1">
    <location>
        <begin position="52"/>
        <end position="85"/>
    </location>
</feature>
<comment type="caution">
    <text evidence="2">The sequence shown here is derived from an EMBL/GenBank/DDBJ whole genome shotgun (WGS) entry which is preliminary data.</text>
</comment>